<evidence type="ECO:0000256" key="1">
    <source>
        <dbReference type="SAM" id="MobiDB-lite"/>
    </source>
</evidence>
<dbReference type="EMBL" id="OA887438">
    <property type="protein sequence ID" value="CAD7283423.1"/>
    <property type="molecule type" value="Genomic_DNA"/>
</dbReference>
<reference evidence="2" key="1">
    <citation type="submission" date="2020-11" db="EMBL/GenBank/DDBJ databases">
        <authorList>
            <person name="Tran Van P."/>
        </authorList>
    </citation>
    <scope>NUCLEOTIDE SEQUENCE</scope>
</reference>
<feature type="compositionally biased region" description="Basic residues" evidence="1">
    <location>
        <begin position="7"/>
        <end position="20"/>
    </location>
</feature>
<feature type="region of interest" description="Disordered" evidence="1">
    <location>
        <begin position="1"/>
        <end position="41"/>
    </location>
</feature>
<accession>A0A7R9GJE5</accession>
<evidence type="ECO:0000313" key="3">
    <source>
        <dbReference type="Proteomes" id="UP000678499"/>
    </source>
</evidence>
<evidence type="ECO:0000313" key="2">
    <source>
        <dbReference type="EMBL" id="CAD7283423.1"/>
    </source>
</evidence>
<name>A0A7R9GJE5_9CRUS</name>
<gene>
    <name evidence="2" type="ORF">NMOB1V02_LOCUS11039</name>
</gene>
<keyword evidence="3" id="KW-1185">Reference proteome</keyword>
<dbReference type="Proteomes" id="UP000678499">
    <property type="component" value="Unassembled WGS sequence"/>
</dbReference>
<feature type="compositionally biased region" description="Basic and acidic residues" evidence="1">
    <location>
        <begin position="175"/>
        <end position="187"/>
    </location>
</feature>
<protein>
    <submittedName>
        <fullName evidence="2">Uncharacterized protein</fullName>
    </submittedName>
</protein>
<feature type="compositionally biased region" description="Basic and acidic residues" evidence="1">
    <location>
        <begin position="25"/>
        <end position="35"/>
    </location>
</feature>
<feature type="region of interest" description="Disordered" evidence="1">
    <location>
        <begin position="142"/>
        <end position="191"/>
    </location>
</feature>
<dbReference type="EMBL" id="CAJPEX010005401">
    <property type="protein sequence ID" value="CAG0923575.1"/>
    <property type="molecule type" value="Genomic_DNA"/>
</dbReference>
<proteinExistence type="predicted"/>
<sequence length="329" mass="37015">MASSKIRASKNHHKDHKKSGSRSNAHKELAKVEPKNDDDDYKTRYAKFSNDLEEKQIALVEKWVSYDMDTFEGHPAYREEWDKFLVKWKKDLNQPGKELSRLNLQRLKTDWLTFWIGRRVKELWNQELRQLHQTILRTHGFDGFPDPPADRLPKEVGSVGGTDPSKSSPPVRGASAKDEGTEHKGNDDSTVGIAKDAGGAVVKKEPCSCVAEIFDFFGKHFGRKGANDEEKRATNYAHLKCCLIVLLGVLGDIESFKKHVPRYVVDRIKTLSEKAMAAQKGGGEDACLSFLCQPENVHALSTAMTFLGRCAKAGVCKGWRVERFIDVSL</sequence>
<dbReference type="AlphaFoldDB" id="A0A7R9GJE5"/>
<organism evidence="2">
    <name type="scientific">Notodromas monacha</name>
    <dbReference type="NCBI Taxonomy" id="399045"/>
    <lineage>
        <taxon>Eukaryota</taxon>
        <taxon>Metazoa</taxon>
        <taxon>Ecdysozoa</taxon>
        <taxon>Arthropoda</taxon>
        <taxon>Crustacea</taxon>
        <taxon>Oligostraca</taxon>
        <taxon>Ostracoda</taxon>
        <taxon>Podocopa</taxon>
        <taxon>Podocopida</taxon>
        <taxon>Cypridocopina</taxon>
        <taxon>Cypridoidea</taxon>
        <taxon>Cyprididae</taxon>
        <taxon>Notodromas</taxon>
    </lineage>
</organism>